<evidence type="ECO:0000313" key="2">
    <source>
        <dbReference type="EMBL" id="MCJ8499344.1"/>
    </source>
</evidence>
<dbReference type="PRINTS" id="PR00445">
    <property type="entry name" value="HUPFHYPC"/>
</dbReference>
<keyword evidence="3" id="KW-1185">Reference proteome</keyword>
<gene>
    <name evidence="2" type="ORF">MRX98_02060</name>
</gene>
<comment type="similarity">
    <text evidence="1">Belongs to the HupF/HypC family.</text>
</comment>
<dbReference type="InterPro" id="IPR001109">
    <property type="entry name" value="Hydrogenase_HupF/HypC"/>
</dbReference>
<dbReference type="PANTHER" id="PTHR35177:SF2">
    <property type="entry name" value="HYDROGENASE MATURATION FACTOR HYBG"/>
    <property type="match status" value="1"/>
</dbReference>
<sequence length="78" mass="8204">MCLAIPSRIIRIDGQTATIEVSGVQSQTSLILLEDAQVGDYVIVHAGYAIQILDAEAALETLDLLRQAAAAAEDDPPA</sequence>
<dbReference type="FunFam" id="2.30.30.140:FF:000022">
    <property type="entry name" value="Hydrogenase assembly chaperone HybG"/>
    <property type="match status" value="1"/>
</dbReference>
<accession>A0AA41R004</accession>
<protein>
    <submittedName>
        <fullName evidence="2">HypC/HybG/HupF family hydrogenase formation chaperone</fullName>
    </submittedName>
</protein>
<dbReference type="SUPFAM" id="SSF159127">
    <property type="entry name" value="HupF/HypC-like"/>
    <property type="match status" value="1"/>
</dbReference>
<organism evidence="2 3">
    <name type="scientific">Desulfatitalea alkaliphila</name>
    <dbReference type="NCBI Taxonomy" id="2929485"/>
    <lineage>
        <taxon>Bacteria</taxon>
        <taxon>Pseudomonadati</taxon>
        <taxon>Thermodesulfobacteriota</taxon>
        <taxon>Desulfobacteria</taxon>
        <taxon>Desulfobacterales</taxon>
        <taxon>Desulfosarcinaceae</taxon>
        <taxon>Desulfatitalea</taxon>
    </lineage>
</organism>
<dbReference type="GO" id="GO:0051604">
    <property type="term" value="P:protein maturation"/>
    <property type="evidence" value="ECO:0007669"/>
    <property type="project" value="TreeGrafter"/>
</dbReference>
<dbReference type="NCBIfam" id="TIGR00074">
    <property type="entry name" value="hypC_hupF"/>
    <property type="match status" value="1"/>
</dbReference>
<evidence type="ECO:0000256" key="1">
    <source>
        <dbReference type="ARBA" id="ARBA00006018"/>
    </source>
</evidence>
<dbReference type="Pfam" id="PF01455">
    <property type="entry name" value="HupF_HypC"/>
    <property type="match status" value="1"/>
</dbReference>
<dbReference type="EMBL" id="JALJRB010000002">
    <property type="protein sequence ID" value="MCJ8499344.1"/>
    <property type="molecule type" value="Genomic_DNA"/>
</dbReference>
<proteinExistence type="inferred from homology"/>
<name>A0AA41R004_9BACT</name>
<reference evidence="2" key="1">
    <citation type="submission" date="2022-04" db="EMBL/GenBank/DDBJ databases">
        <title>Desulfatitalea alkaliphila sp. nov., a novel anaerobic sulfate-reducing bacterium isolated from terrestrial mud volcano, Taman Peninsula, Russia.</title>
        <authorList>
            <person name="Khomyakova M.A."/>
            <person name="Merkel A.Y."/>
            <person name="Slobodkin A.I."/>
        </authorList>
    </citation>
    <scope>NUCLEOTIDE SEQUENCE</scope>
    <source>
        <strain evidence="2">M08but</strain>
    </source>
</reference>
<dbReference type="PANTHER" id="PTHR35177">
    <property type="entry name" value="HYDROGENASE MATURATION FACTOR HYBG"/>
    <property type="match status" value="1"/>
</dbReference>
<comment type="caution">
    <text evidence="2">The sequence shown here is derived from an EMBL/GenBank/DDBJ whole genome shotgun (WGS) entry which is preliminary data.</text>
</comment>
<dbReference type="RefSeq" id="WP_246902591.1">
    <property type="nucleotide sequence ID" value="NZ_JALJRB010000002.1"/>
</dbReference>
<dbReference type="GO" id="GO:1902670">
    <property type="term" value="F:carbon dioxide binding"/>
    <property type="evidence" value="ECO:0007669"/>
    <property type="project" value="TreeGrafter"/>
</dbReference>
<evidence type="ECO:0000313" key="3">
    <source>
        <dbReference type="Proteomes" id="UP001165427"/>
    </source>
</evidence>
<dbReference type="InterPro" id="IPR019812">
    <property type="entry name" value="Hydgase_assmbl_chp_CS"/>
</dbReference>
<dbReference type="Proteomes" id="UP001165427">
    <property type="component" value="Unassembled WGS sequence"/>
</dbReference>
<dbReference type="GO" id="GO:0005506">
    <property type="term" value="F:iron ion binding"/>
    <property type="evidence" value="ECO:0007669"/>
    <property type="project" value="TreeGrafter"/>
</dbReference>
<dbReference type="PROSITE" id="PS01097">
    <property type="entry name" value="HUPF_HYPC"/>
    <property type="match status" value="1"/>
</dbReference>
<dbReference type="Gene3D" id="2.30.30.140">
    <property type="match status" value="1"/>
</dbReference>
<dbReference type="AlphaFoldDB" id="A0AA41R004"/>